<evidence type="ECO:0000256" key="4">
    <source>
        <dbReference type="ARBA" id="ARBA00023239"/>
    </source>
</evidence>
<proteinExistence type="inferred from homology"/>
<evidence type="ECO:0000256" key="5">
    <source>
        <dbReference type="ARBA" id="ARBA00023295"/>
    </source>
</evidence>
<protein>
    <recommendedName>
        <fullName evidence="6">Pseudouridine-5'-phosphate glycosidase</fullName>
        <shortName evidence="6">PsiMP glycosidase</shortName>
        <ecNumber evidence="6">4.2.1.70</ecNumber>
    </recommendedName>
</protein>
<dbReference type="PANTHER" id="PTHR42909:SF1">
    <property type="entry name" value="CARBOHYDRATE KINASE PFKB DOMAIN-CONTAINING PROTEIN"/>
    <property type="match status" value="1"/>
</dbReference>
<accession>A0A3S0KXY9</accession>
<dbReference type="GO" id="GO:0004730">
    <property type="term" value="F:pseudouridylate synthase activity"/>
    <property type="evidence" value="ECO:0007669"/>
    <property type="project" value="UniProtKB-UniRule"/>
</dbReference>
<feature type="binding site" evidence="6">
    <location>
        <position position="87"/>
    </location>
    <ligand>
        <name>substrate</name>
    </ligand>
</feature>
<dbReference type="EMBL" id="RXMA01000010">
    <property type="protein sequence ID" value="RTR19767.1"/>
    <property type="molecule type" value="Genomic_DNA"/>
</dbReference>
<dbReference type="GO" id="GO:0046113">
    <property type="term" value="P:nucleobase catabolic process"/>
    <property type="evidence" value="ECO:0007669"/>
    <property type="project" value="UniProtKB-UniRule"/>
</dbReference>
<keyword evidence="4 6" id="KW-0456">Lyase</keyword>
<evidence type="ECO:0000256" key="2">
    <source>
        <dbReference type="ARBA" id="ARBA00022801"/>
    </source>
</evidence>
<dbReference type="GO" id="GO:0005737">
    <property type="term" value="C:cytoplasm"/>
    <property type="evidence" value="ECO:0007669"/>
    <property type="project" value="TreeGrafter"/>
</dbReference>
<dbReference type="GO" id="GO:0016798">
    <property type="term" value="F:hydrolase activity, acting on glycosyl bonds"/>
    <property type="evidence" value="ECO:0007669"/>
    <property type="project" value="UniProtKB-KW"/>
</dbReference>
<comment type="catalytic activity">
    <reaction evidence="6">
        <text>D-ribose 5-phosphate + uracil = psi-UMP + H2O</text>
        <dbReference type="Rhea" id="RHEA:18337"/>
        <dbReference type="ChEBI" id="CHEBI:15377"/>
        <dbReference type="ChEBI" id="CHEBI:17568"/>
        <dbReference type="ChEBI" id="CHEBI:58380"/>
        <dbReference type="ChEBI" id="CHEBI:78346"/>
        <dbReference type="EC" id="4.2.1.70"/>
    </reaction>
</comment>
<feature type="binding site" evidence="6">
    <location>
        <position position="107"/>
    </location>
    <ligand>
        <name>substrate</name>
    </ligand>
</feature>
<dbReference type="InterPro" id="IPR022830">
    <property type="entry name" value="Indigdn_synthA-like"/>
</dbReference>
<comment type="cofactor">
    <cofactor evidence="6">
        <name>Mn(2+)</name>
        <dbReference type="ChEBI" id="CHEBI:29035"/>
    </cofactor>
    <text evidence="6">Binds 1 Mn(2+) ion per subunit.</text>
</comment>
<evidence type="ECO:0000313" key="7">
    <source>
        <dbReference type="EMBL" id="RTR19767.1"/>
    </source>
</evidence>
<dbReference type="SUPFAM" id="SSF110581">
    <property type="entry name" value="Indigoidine synthase A-like"/>
    <property type="match status" value="1"/>
</dbReference>
<feature type="active site" description="Proton donor" evidence="6">
    <location>
        <position position="25"/>
    </location>
</feature>
<gene>
    <name evidence="6" type="primary">psuG</name>
    <name evidence="7" type="ORF">EJ903_12230</name>
</gene>
<dbReference type="RefSeq" id="WP_126615561.1">
    <property type="nucleotide sequence ID" value="NZ_JBHUCY010000043.1"/>
</dbReference>
<feature type="active site" description="Nucleophile" evidence="6">
    <location>
        <position position="160"/>
    </location>
</feature>
<comment type="subunit">
    <text evidence="6">Homotrimer.</text>
</comment>
<comment type="caution">
    <text evidence="7">The sequence shown here is derived from an EMBL/GenBank/DDBJ whole genome shotgun (WGS) entry which is preliminary data.</text>
</comment>
<name>A0A3S0KXY9_9PROT</name>
<organism evidence="7 8">
    <name type="scientific">Azospirillum griseum</name>
    <dbReference type="NCBI Taxonomy" id="2496639"/>
    <lineage>
        <taxon>Bacteria</taxon>
        <taxon>Pseudomonadati</taxon>
        <taxon>Pseudomonadota</taxon>
        <taxon>Alphaproteobacteria</taxon>
        <taxon>Rhodospirillales</taxon>
        <taxon>Azospirillaceae</taxon>
        <taxon>Azospirillum</taxon>
    </lineage>
</organism>
<evidence type="ECO:0000256" key="1">
    <source>
        <dbReference type="ARBA" id="ARBA00022723"/>
    </source>
</evidence>
<reference evidence="7 8" key="1">
    <citation type="submission" date="2018-12" db="EMBL/GenBank/DDBJ databases">
        <authorList>
            <person name="Yang Y."/>
        </authorList>
    </citation>
    <scope>NUCLEOTIDE SEQUENCE [LARGE SCALE GENOMIC DNA]</scope>
    <source>
        <strain evidence="7 8">L-25-5w-1</strain>
    </source>
</reference>
<dbReference type="EC" id="4.2.1.70" evidence="6"/>
<dbReference type="InterPro" id="IPR007342">
    <property type="entry name" value="PsuG"/>
</dbReference>
<dbReference type="AlphaFoldDB" id="A0A3S0KXY9"/>
<dbReference type="Proteomes" id="UP000277007">
    <property type="component" value="Unassembled WGS sequence"/>
</dbReference>
<evidence type="ECO:0000313" key="8">
    <source>
        <dbReference type="Proteomes" id="UP000277007"/>
    </source>
</evidence>
<dbReference type="HAMAP" id="MF_01876">
    <property type="entry name" value="PsiMP_glycosidase"/>
    <property type="match status" value="1"/>
</dbReference>
<keyword evidence="8" id="KW-1185">Reference proteome</keyword>
<dbReference type="OrthoDB" id="9805870at2"/>
<dbReference type="Pfam" id="PF04227">
    <property type="entry name" value="Indigoidine_A"/>
    <property type="match status" value="1"/>
</dbReference>
<feature type="binding site" evidence="6">
    <location>
        <position position="139"/>
    </location>
    <ligand>
        <name>Mn(2+)</name>
        <dbReference type="ChEBI" id="CHEBI:29035"/>
    </ligand>
</feature>
<feature type="binding site" evidence="6">
    <location>
        <begin position="141"/>
        <end position="143"/>
    </location>
    <ligand>
        <name>substrate</name>
    </ligand>
</feature>
<keyword evidence="2 6" id="KW-0378">Hydrolase</keyword>
<evidence type="ECO:0000256" key="6">
    <source>
        <dbReference type="HAMAP-Rule" id="MF_01876"/>
    </source>
</evidence>
<keyword evidence="5 6" id="KW-0326">Glycosidase</keyword>
<comment type="function">
    <text evidence="6">Catalyzes the reversible cleavage of pseudouridine 5'-phosphate (PsiMP) to ribose 5-phosphate and uracil. Functions biologically in the cleavage direction, as part of a pseudouridine degradation pathway.</text>
</comment>
<comment type="similarity">
    <text evidence="6">Belongs to the pseudouridine-5'-phosphate glycosidase family.</text>
</comment>
<keyword evidence="1 6" id="KW-0479">Metal-binding</keyword>
<dbReference type="PANTHER" id="PTHR42909">
    <property type="entry name" value="ZGC:136858"/>
    <property type="match status" value="1"/>
</dbReference>
<sequence>MHRVLTVTPEIADALADHRPVVALESTVISHGMPYPDNLATARALEAEVRSAGAIPATVAVMDGRIRVGLDDEALERLATAGRAARKLSRRDLPIALATGSLGATTVAATMIAARLAGIAVFATGGIGGVHRGAERSFDISADLDELARSSVCVVCAGAKSILDLPKTLEVLETRGVPVLGYQTDEFPAFYSRRSGLPVDQRCDSPAEVAAILKTKWDLGLEGGVLLANPIPAADELDADAMEQAIEQALAEADSQGITGKAITPHLLAGLERLTQGRSLIANMALIRHNARVGAAIATALSALKRAESGAPRTPS</sequence>
<evidence type="ECO:0000256" key="3">
    <source>
        <dbReference type="ARBA" id="ARBA00023211"/>
    </source>
</evidence>
<keyword evidence="3 6" id="KW-0464">Manganese</keyword>
<dbReference type="Gene3D" id="3.40.1790.10">
    <property type="entry name" value="Indigoidine synthase domain"/>
    <property type="match status" value="1"/>
</dbReference>
<dbReference type="GO" id="GO:0046872">
    <property type="term" value="F:metal ion binding"/>
    <property type="evidence" value="ECO:0007669"/>
    <property type="project" value="UniProtKB-KW"/>
</dbReference>